<reference evidence="2 3" key="1">
    <citation type="submission" date="2021-06" db="EMBL/GenBank/DDBJ databases">
        <title>Caerostris extrusa draft genome.</title>
        <authorList>
            <person name="Kono N."/>
            <person name="Arakawa K."/>
        </authorList>
    </citation>
    <scope>NUCLEOTIDE SEQUENCE [LARGE SCALE GENOMIC DNA]</scope>
</reference>
<dbReference type="AlphaFoldDB" id="A0AAV4TK16"/>
<keyword evidence="3" id="KW-1185">Reference proteome</keyword>
<proteinExistence type="predicted"/>
<evidence type="ECO:0000313" key="2">
    <source>
        <dbReference type="EMBL" id="GIY45534.1"/>
    </source>
</evidence>
<organism evidence="2 3">
    <name type="scientific">Caerostris extrusa</name>
    <name type="common">Bark spider</name>
    <name type="synonym">Caerostris bankana</name>
    <dbReference type="NCBI Taxonomy" id="172846"/>
    <lineage>
        <taxon>Eukaryota</taxon>
        <taxon>Metazoa</taxon>
        <taxon>Ecdysozoa</taxon>
        <taxon>Arthropoda</taxon>
        <taxon>Chelicerata</taxon>
        <taxon>Arachnida</taxon>
        <taxon>Araneae</taxon>
        <taxon>Araneomorphae</taxon>
        <taxon>Entelegynae</taxon>
        <taxon>Araneoidea</taxon>
        <taxon>Araneidae</taxon>
        <taxon>Caerostris</taxon>
    </lineage>
</organism>
<comment type="caution">
    <text evidence="2">The sequence shown here is derived from an EMBL/GenBank/DDBJ whole genome shotgun (WGS) entry which is preliminary data.</text>
</comment>
<feature type="compositionally biased region" description="Polar residues" evidence="1">
    <location>
        <begin position="137"/>
        <end position="147"/>
    </location>
</feature>
<dbReference type="EMBL" id="BPLR01011283">
    <property type="protein sequence ID" value="GIY45534.1"/>
    <property type="molecule type" value="Genomic_DNA"/>
</dbReference>
<evidence type="ECO:0000256" key="1">
    <source>
        <dbReference type="SAM" id="MobiDB-lite"/>
    </source>
</evidence>
<gene>
    <name evidence="2" type="ORF">CEXT_207771</name>
</gene>
<feature type="region of interest" description="Disordered" evidence="1">
    <location>
        <begin position="107"/>
        <end position="147"/>
    </location>
</feature>
<dbReference type="Proteomes" id="UP001054945">
    <property type="component" value="Unassembled WGS sequence"/>
</dbReference>
<evidence type="ECO:0000313" key="3">
    <source>
        <dbReference type="Proteomes" id="UP001054945"/>
    </source>
</evidence>
<feature type="region of interest" description="Disordered" evidence="1">
    <location>
        <begin position="1"/>
        <end position="28"/>
    </location>
</feature>
<name>A0AAV4TK16_CAEEX</name>
<protein>
    <submittedName>
        <fullName evidence="2">Uncharacterized protein</fullName>
    </submittedName>
</protein>
<feature type="compositionally biased region" description="Basic residues" evidence="1">
    <location>
        <begin position="1"/>
        <end position="11"/>
    </location>
</feature>
<sequence>MTTTICKRKGGTRAPNNERHMADAGLPQTERLSPTAEKTVLVGFLCRTREFLLSGQQDGKRKSFLNRWLNFDFYFTLLQFCEEDDEKRQHSYSTCPPVPKIRNRVVNPSTHDFMPAPSKVDVSGTLAPASAERNPLNKRTQNNGSER</sequence>
<accession>A0AAV4TK16</accession>